<dbReference type="InParanoid" id="A0A1U7SYS5"/>
<protein>
    <submittedName>
        <fullName evidence="3">Uncharacterized protein LOC102373544 isoform X1</fullName>
    </submittedName>
</protein>
<organism evidence="2 3">
    <name type="scientific">Alligator sinensis</name>
    <name type="common">Chinese alligator</name>
    <dbReference type="NCBI Taxonomy" id="38654"/>
    <lineage>
        <taxon>Eukaryota</taxon>
        <taxon>Metazoa</taxon>
        <taxon>Chordata</taxon>
        <taxon>Craniata</taxon>
        <taxon>Vertebrata</taxon>
        <taxon>Euteleostomi</taxon>
        <taxon>Archelosauria</taxon>
        <taxon>Archosauria</taxon>
        <taxon>Crocodylia</taxon>
        <taxon>Alligatoridae</taxon>
        <taxon>Alligatorinae</taxon>
        <taxon>Alligator</taxon>
    </lineage>
</organism>
<evidence type="ECO:0000256" key="1">
    <source>
        <dbReference type="SAM" id="Phobius"/>
    </source>
</evidence>
<evidence type="ECO:0000313" key="3">
    <source>
        <dbReference type="RefSeq" id="XP_006039262.2"/>
    </source>
</evidence>
<keyword evidence="2" id="KW-1185">Reference proteome</keyword>
<accession>A0A1U7SYS5</accession>
<proteinExistence type="predicted"/>
<reference evidence="3" key="1">
    <citation type="submission" date="2025-08" db="UniProtKB">
        <authorList>
            <consortium name="RefSeq"/>
        </authorList>
    </citation>
    <scope>IDENTIFICATION</scope>
</reference>
<keyword evidence="1" id="KW-0472">Membrane</keyword>
<dbReference type="RefSeq" id="XP_006039262.2">
    <property type="nucleotide sequence ID" value="XM_006039200.2"/>
</dbReference>
<sequence>MVFTAAPSKAGGQRRTETWGICAATPVLCLLLGTAADVTEQENAKTEGAWTIAVIVIFILTIRGIAFYYRKWKSRKKKKTEICVRCSEGVQRLPKPATCIQQFVFWKRQLGHISVVIKGKVVHTRGEIHDYVYRSQEFLSPVSSRELVTAQELRSERMLLLGSVGTGISAISQQLLENWASGESKMAYSHVTTISFSDLNSIETPIIVKALLEQKCEQLLSVLSDQNSHEKRFGLTPDAEVVTALLWRRFC</sequence>
<name>A0A1U7SYS5_ALLSI</name>
<keyword evidence="1" id="KW-0812">Transmembrane</keyword>
<feature type="transmembrane region" description="Helical" evidence="1">
    <location>
        <begin position="18"/>
        <end position="36"/>
    </location>
</feature>
<dbReference type="AlphaFoldDB" id="A0A1U7SYS5"/>
<dbReference type="Proteomes" id="UP000189705">
    <property type="component" value="Unplaced"/>
</dbReference>
<dbReference type="KEGG" id="asn:102373544"/>
<feature type="transmembrane region" description="Helical" evidence="1">
    <location>
        <begin position="48"/>
        <end position="69"/>
    </location>
</feature>
<dbReference type="GeneID" id="102373544"/>
<gene>
    <name evidence="3" type="primary">LOC102373544</name>
</gene>
<evidence type="ECO:0000313" key="2">
    <source>
        <dbReference type="Proteomes" id="UP000189705"/>
    </source>
</evidence>
<keyword evidence="1" id="KW-1133">Transmembrane helix</keyword>